<dbReference type="InterPro" id="IPR006432">
    <property type="entry name" value="Phage_portal_A118-type"/>
</dbReference>
<dbReference type="PIRSF" id="PIRSF011911">
    <property type="entry name" value="A118_put_portal"/>
    <property type="match status" value="1"/>
</dbReference>
<protein>
    <submittedName>
        <fullName evidence="1">Portal protein</fullName>
    </submittedName>
</protein>
<evidence type="ECO:0000313" key="1">
    <source>
        <dbReference type="EMBL" id="OHX38838.1"/>
    </source>
</evidence>
<accession>A0ABX3CJ31</accession>
<gene>
    <name evidence="1" type="ORF">BBV17_04840</name>
</gene>
<name>A0ABX3CJ31_9BACI</name>
<dbReference type="InterPro" id="IPR021145">
    <property type="entry name" value="Portal_protein_SPP1_Gp6-like"/>
</dbReference>
<sequence>MFKNMLARIRQVMYRMGLIKGIKKLADHKDIQINEDFYKDIGNWRALYKGYFSEWHDIRYTTIAGQKKRRMATLNMPKVVSQELATLIFNERCEINISDKTLSENIHDVFKNNNFVKKFQDYLEYQFAMGGMVIKPFVEDEKLKLSYVTADCFIPISWDHNTIKEAVFINEFSKKGKKYTHLEWHLWDGETYLIRNEVYENNTGEELGVKVPLMQFFPNIEEEIRISNYKRSGFVYFKPNTANNLDTASPLGISIFANALDTLHSLDIAFDSYQREFRLGKKRILVPDTAIQAVIDPLTGKMHRYFDAEDEVYQAMVLGDMDANKIADISATLRVEEHISAINSLLNVLAMQIGFSSGAFTFDGQGVKTATEVVSENSKTFRTKQSHENLLEAGIQELVECILQVAELYQLFSRPDGEYEVTVAFDDSIAEDQNAEIAKQVQLVTNQLTSKKKAIMKIHGFSEEEAEQLLKEIAEENATATAEAIDFFGINNNRQEQDET</sequence>
<evidence type="ECO:0000313" key="2">
    <source>
        <dbReference type="Proteomes" id="UP000180194"/>
    </source>
</evidence>
<dbReference type="Proteomes" id="UP000180194">
    <property type="component" value="Unassembled WGS sequence"/>
</dbReference>
<dbReference type="EMBL" id="MBRJ01000079">
    <property type="protein sequence ID" value="OHX38838.1"/>
    <property type="molecule type" value="Genomic_DNA"/>
</dbReference>
<proteinExistence type="predicted"/>
<keyword evidence="2" id="KW-1185">Reference proteome</keyword>
<dbReference type="Pfam" id="PF05133">
    <property type="entry name" value="SPP1_portal"/>
    <property type="match status" value="1"/>
</dbReference>
<organism evidence="1 2">
    <name type="scientific">Cytobacillus oceanisediminis</name>
    <dbReference type="NCBI Taxonomy" id="665099"/>
    <lineage>
        <taxon>Bacteria</taxon>
        <taxon>Bacillati</taxon>
        <taxon>Bacillota</taxon>
        <taxon>Bacilli</taxon>
        <taxon>Bacillales</taxon>
        <taxon>Bacillaceae</taxon>
        <taxon>Cytobacillus</taxon>
    </lineage>
</organism>
<reference evidence="1 2" key="1">
    <citation type="submission" date="2016-07" db="EMBL/GenBank/DDBJ databases">
        <title>Bacillus oceanisediminis whole genome.</title>
        <authorList>
            <person name="Pal Y."/>
            <person name="Verma A."/>
            <person name="Mual P."/>
            <person name="Srinivasan K."/>
        </authorList>
    </citation>
    <scope>NUCLEOTIDE SEQUENCE [LARGE SCALE GENOMIC DNA]</scope>
    <source>
        <strain evidence="1 2">Bhandara28</strain>
    </source>
</reference>
<dbReference type="RefSeq" id="WP_071160390.1">
    <property type="nucleotide sequence ID" value="NZ_MBRJ01000079.1"/>
</dbReference>
<dbReference type="NCBIfam" id="TIGR01542">
    <property type="entry name" value="A118_put_portal"/>
    <property type="match status" value="1"/>
</dbReference>
<comment type="caution">
    <text evidence="1">The sequence shown here is derived from an EMBL/GenBank/DDBJ whole genome shotgun (WGS) entry which is preliminary data.</text>
</comment>